<dbReference type="RefSeq" id="WP_175548998.1">
    <property type="nucleotide sequence ID" value="NZ_FRAR01000014.1"/>
</dbReference>
<sequence length="57" mass="6282">MGFGIGPRIGHPSKKLTKKPVEATPPVEKPVAVEEKVYRPPFSSIADIMKFFTGNKK</sequence>
<keyword evidence="3" id="KW-1185">Reference proteome</keyword>
<accession>A0A1M6SRX1</accession>
<dbReference type="EMBL" id="FRAR01000014">
    <property type="protein sequence ID" value="SHK47461.1"/>
    <property type="molecule type" value="Genomic_DNA"/>
</dbReference>
<evidence type="ECO:0000256" key="1">
    <source>
        <dbReference type="SAM" id="MobiDB-lite"/>
    </source>
</evidence>
<proteinExistence type="predicted"/>
<evidence type="ECO:0000313" key="3">
    <source>
        <dbReference type="Proteomes" id="UP000183997"/>
    </source>
</evidence>
<name>A0A1M6SRX1_9FIRM</name>
<feature type="region of interest" description="Disordered" evidence="1">
    <location>
        <begin position="1"/>
        <end position="24"/>
    </location>
</feature>
<dbReference type="AlphaFoldDB" id="A0A1M6SRX1"/>
<gene>
    <name evidence="2" type="ORF">SAMN02745123_01991</name>
</gene>
<evidence type="ECO:0000313" key="2">
    <source>
        <dbReference type="EMBL" id="SHK47461.1"/>
    </source>
</evidence>
<reference evidence="3" key="1">
    <citation type="submission" date="2016-11" db="EMBL/GenBank/DDBJ databases">
        <authorList>
            <person name="Varghese N."/>
            <person name="Submissions S."/>
        </authorList>
    </citation>
    <scope>NUCLEOTIDE SEQUENCE [LARGE SCALE GENOMIC DNA]</scope>
    <source>
        <strain evidence="3">DSM 10349</strain>
    </source>
</reference>
<protein>
    <submittedName>
        <fullName evidence="2">Uncharacterized protein</fullName>
    </submittedName>
</protein>
<organism evidence="2 3">
    <name type="scientific">Desulforamulus aeronauticus DSM 10349</name>
    <dbReference type="NCBI Taxonomy" id="1121421"/>
    <lineage>
        <taxon>Bacteria</taxon>
        <taxon>Bacillati</taxon>
        <taxon>Bacillota</taxon>
        <taxon>Clostridia</taxon>
        <taxon>Eubacteriales</taxon>
        <taxon>Peptococcaceae</taxon>
        <taxon>Desulforamulus</taxon>
    </lineage>
</organism>
<dbReference type="Proteomes" id="UP000183997">
    <property type="component" value="Unassembled WGS sequence"/>
</dbReference>